<evidence type="ECO:0000256" key="1">
    <source>
        <dbReference type="SAM" id="SignalP"/>
    </source>
</evidence>
<dbReference type="AlphaFoldDB" id="A0A3L7AIK7"/>
<evidence type="ECO:0000313" key="2">
    <source>
        <dbReference type="EMBL" id="RLP79252.1"/>
    </source>
</evidence>
<evidence type="ECO:0000313" key="3">
    <source>
        <dbReference type="Proteomes" id="UP000269438"/>
    </source>
</evidence>
<gene>
    <name evidence="2" type="ORF">D9V34_15760</name>
</gene>
<keyword evidence="3" id="KW-1185">Reference proteome</keyword>
<feature type="signal peptide" evidence="1">
    <location>
        <begin position="1"/>
        <end position="26"/>
    </location>
</feature>
<proteinExistence type="predicted"/>
<dbReference type="EMBL" id="RCUY01000015">
    <property type="protein sequence ID" value="RLP79252.1"/>
    <property type="molecule type" value="Genomic_DNA"/>
</dbReference>
<sequence>MRITARRAAVAGATLFLALGLSACSAGGNADGKASEAPKTQTVAEACDLIETEMNAVGSDVQSAMSNAATDPSEAIAALKTVSDKLKETSAKVQNADVKKVVDPMVDAFGRLGAAMEKITGDPAAATEALTEIQAVAGDIQTVGADYGKVCSK</sequence>
<protein>
    <submittedName>
        <fullName evidence="2">Uncharacterized protein</fullName>
    </submittedName>
</protein>
<dbReference type="RefSeq" id="WP_121689425.1">
    <property type="nucleotide sequence ID" value="NZ_RCUY01000015.1"/>
</dbReference>
<dbReference type="PROSITE" id="PS51257">
    <property type="entry name" value="PROKAR_LIPOPROTEIN"/>
    <property type="match status" value="1"/>
</dbReference>
<dbReference type="Proteomes" id="UP000269438">
    <property type="component" value="Unassembled WGS sequence"/>
</dbReference>
<keyword evidence="1" id="KW-0732">Signal</keyword>
<comment type="caution">
    <text evidence="2">The sequence shown here is derived from an EMBL/GenBank/DDBJ whole genome shotgun (WGS) entry which is preliminary data.</text>
</comment>
<organism evidence="2 3">
    <name type="scientific">Mycetocola lacteus</name>
    <dbReference type="NCBI Taxonomy" id="76637"/>
    <lineage>
        <taxon>Bacteria</taxon>
        <taxon>Bacillati</taxon>
        <taxon>Actinomycetota</taxon>
        <taxon>Actinomycetes</taxon>
        <taxon>Micrococcales</taxon>
        <taxon>Microbacteriaceae</taxon>
        <taxon>Mycetocola</taxon>
    </lineage>
</organism>
<reference evidence="2 3" key="1">
    <citation type="submission" date="2018-10" db="EMBL/GenBank/DDBJ databases">
        <authorList>
            <person name="Li J."/>
        </authorList>
    </citation>
    <scope>NUCLEOTIDE SEQUENCE [LARGE SCALE GENOMIC DNA]</scope>
    <source>
        <strain evidence="2 3">JCM 11654</strain>
    </source>
</reference>
<feature type="chain" id="PRO_5018213546" evidence="1">
    <location>
        <begin position="27"/>
        <end position="153"/>
    </location>
</feature>
<name>A0A3L7AIK7_9MICO</name>
<dbReference type="OrthoDB" id="5080160at2"/>
<accession>A0A3L7AIK7</accession>